<proteinExistence type="predicted"/>
<reference evidence="3" key="1">
    <citation type="submission" date="2015-03" db="EMBL/GenBank/DDBJ databases">
        <title>Luteipulveratus halotolerans sp. nov., a novel actinobacterium (Dermacoccaceae) from Sarawak, Malaysia.</title>
        <authorList>
            <person name="Juboi H."/>
            <person name="Basik A."/>
            <person name="Shamsul S.S."/>
            <person name="Arnold P."/>
            <person name="Schmitt E.K."/>
            <person name="Sanglier J.-J."/>
            <person name="Yeo T."/>
        </authorList>
    </citation>
    <scope>NUCLEOTIDE SEQUENCE [LARGE SCALE GENOMIC DNA]</scope>
    <source>
        <strain evidence="3">C296001</strain>
    </source>
</reference>
<keyword evidence="1" id="KW-0812">Transmembrane</keyword>
<dbReference type="AlphaFoldDB" id="A0A0L6CKC2"/>
<gene>
    <name evidence="2" type="ORF">VV01_15465</name>
</gene>
<accession>A0A0L6CKC2</accession>
<evidence type="ECO:0000313" key="3">
    <source>
        <dbReference type="Proteomes" id="UP000037397"/>
    </source>
</evidence>
<dbReference type="EMBL" id="LAIR01000002">
    <property type="protein sequence ID" value="KNX38227.1"/>
    <property type="molecule type" value="Genomic_DNA"/>
</dbReference>
<feature type="transmembrane region" description="Helical" evidence="1">
    <location>
        <begin position="173"/>
        <end position="193"/>
    </location>
</feature>
<organism evidence="2 3">
    <name type="scientific">Luteipulveratus halotolerans</name>
    <dbReference type="NCBI Taxonomy" id="1631356"/>
    <lineage>
        <taxon>Bacteria</taxon>
        <taxon>Bacillati</taxon>
        <taxon>Actinomycetota</taxon>
        <taxon>Actinomycetes</taxon>
        <taxon>Micrococcales</taxon>
        <taxon>Dermacoccaceae</taxon>
        <taxon>Luteipulveratus</taxon>
    </lineage>
</organism>
<dbReference type="OrthoDB" id="5150000at2"/>
<feature type="transmembrane region" description="Helical" evidence="1">
    <location>
        <begin position="62"/>
        <end position="79"/>
    </location>
</feature>
<feature type="transmembrane region" description="Helical" evidence="1">
    <location>
        <begin position="85"/>
        <end position="102"/>
    </location>
</feature>
<comment type="caution">
    <text evidence="2">The sequence shown here is derived from an EMBL/GenBank/DDBJ whole genome shotgun (WGS) entry which is preliminary data.</text>
</comment>
<keyword evidence="3" id="KW-1185">Reference proteome</keyword>
<dbReference type="RefSeq" id="WP_050670652.1">
    <property type="nucleotide sequence ID" value="NZ_LAIR01000002.1"/>
</dbReference>
<feature type="transmembrane region" description="Helical" evidence="1">
    <location>
        <begin position="142"/>
        <end position="164"/>
    </location>
</feature>
<evidence type="ECO:0000256" key="1">
    <source>
        <dbReference type="SAM" id="Phobius"/>
    </source>
</evidence>
<feature type="transmembrane region" description="Helical" evidence="1">
    <location>
        <begin position="37"/>
        <end position="55"/>
    </location>
</feature>
<feature type="transmembrane region" description="Helical" evidence="1">
    <location>
        <begin position="114"/>
        <end position="136"/>
    </location>
</feature>
<feature type="transmembrane region" description="Helical" evidence="1">
    <location>
        <begin position="199"/>
        <end position="218"/>
    </location>
</feature>
<feature type="transmembrane region" description="Helical" evidence="1">
    <location>
        <begin position="230"/>
        <end position="252"/>
    </location>
</feature>
<dbReference type="STRING" id="1631356.VV01_15465"/>
<keyword evidence="1" id="KW-0472">Membrane</keyword>
<evidence type="ECO:0008006" key="4">
    <source>
        <dbReference type="Google" id="ProtNLM"/>
    </source>
</evidence>
<name>A0A0L6CKC2_9MICO</name>
<sequence>MPHAHSRALTPVAALATLVVSATLVLGGLASEDVTALALVFGALVLAVGWPRLLALPSARGVQVVLLLTALALAGVSVLGDDERGLRWLPTVLAAALIGSFLHQLVRPDGRPRLVATLAGTCLAIGLLGSGAFYLATMDEPMGAELLIACVVSCSIGVVVDLALVRSSTLSEWTLPVSMALSGVTAYVLAQVWDVRWSAMVLVAVVSPLVSHAVRRLLSFASTARDAAAQLSLGAASVLAAGIVAYAVAWFYR</sequence>
<protein>
    <recommendedName>
        <fullName evidence="4">Permease</fullName>
    </recommendedName>
</protein>
<keyword evidence="1" id="KW-1133">Transmembrane helix</keyword>
<evidence type="ECO:0000313" key="2">
    <source>
        <dbReference type="EMBL" id="KNX38227.1"/>
    </source>
</evidence>
<dbReference type="Proteomes" id="UP000037397">
    <property type="component" value="Unassembled WGS sequence"/>
</dbReference>